<dbReference type="AlphaFoldDB" id="K1LWM2"/>
<protein>
    <submittedName>
        <fullName evidence="2">Uncharacterized protein</fullName>
    </submittedName>
</protein>
<feature type="transmembrane region" description="Helical" evidence="1">
    <location>
        <begin position="222"/>
        <end position="240"/>
    </location>
</feature>
<feature type="transmembrane region" description="Helical" evidence="1">
    <location>
        <begin position="120"/>
        <end position="139"/>
    </location>
</feature>
<reference evidence="2 3" key="1">
    <citation type="journal article" date="2012" name="J. Bacteriol.">
        <title>Draft Genome Sequence of Cecembia lonarensis Strain LW9T, Isolated from Lonar Lake, a Haloalkaline Lake in India.</title>
        <authorList>
            <person name="Shivaji S."/>
            <person name="Ara S."/>
            <person name="Singh A."/>
            <person name="Pinnaka A.K."/>
        </authorList>
    </citation>
    <scope>NUCLEOTIDE SEQUENCE [LARGE SCALE GENOMIC DNA]</scope>
    <source>
        <strain evidence="2 3">LW9</strain>
    </source>
</reference>
<feature type="transmembrane region" description="Helical" evidence="1">
    <location>
        <begin position="87"/>
        <end position="108"/>
    </location>
</feature>
<dbReference type="OrthoDB" id="836087at2"/>
<sequence>MKAAFQPVFLALLVFMAGSFQVFSQGTNYFSENRYADYPIISLKENFFGNPVYFIEGEKIKASEVRAYMEIMPGDANKFSQVNSRMVAGNALYFGGLGVGLGGLAYLFSNFENAANPNRVLSNFLILSLGGGVITGIGANMKRQGVREINGLLENHNYLIRQEEILGPYLKMDFRQNFLGEKIDIYEGPNLLNKQRLNQIKQDFPELQSYLQSAERAQNWSVALDIVSLVSNLVFISYVAFPEFQSSAPSNLIIPLFVVDLGVGISSSVIRRNARNRTRLALQQFNFRD</sequence>
<organism evidence="2 3">
    <name type="scientific">Cecembia lonarensis (strain CCUG 58316 / KCTC 22772 / LW9)</name>
    <dbReference type="NCBI Taxonomy" id="1225176"/>
    <lineage>
        <taxon>Bacteria</taxon>
        <taxon>Pseudomonadati</taxon>
        <taxon>Bacteroidota</taxon>
        <taxon>Cytophagia</taxon>
        <taxon>Cytophagales</taxon>
        <taxon>Cyclobacteriaceae</taxon>
        <taxon>Cecembia</taxon>
    </lineage>
</organism>
<dbReference type="Proteomes" id="UP000004478">
    <property type="component" value="Unassembled WGS sequence"/>
</dbReference>
<evidence type="ECO:0000256" key="1">
    <source>
        <dbReference type="SAM" id="Phobius"/>
    </source>
</evidence>
<name>K1LWM2_CECL9</name>
<dbReference type="RefSeq" id="WP_009185816.1">
    <property type="nucleotide sequence ID" value="NZ_AMGM01000048.1"/>
</dbReference>
<feature type="transmembrane region" description="Helical" evidence="1">
    <location>
        <begin position="252"/>
        <end position="270"/>
    </location>
</feature>
<keyword evidence="3" id="KW-1185">Reference proteome</keyword>
<feature type="transmembrane region" description="Helical" evidence="1">
    <location>
        <begin position="6"/>
        <end position="24"/>
    </location>
</feature>
<gene>
    <name evidence="2" type="ORF">B879_02794</name>
</gene>
<keyword evidence="1" id="KW-0812">Transmembrane</keyword>
<evidence type="ECO:0000313" key="3">
    <source>
        <dbReference type="Proteomes" id="UP000004478"/>
    </source>
</evidence>
<dbReference type="EMBL" id="AMGM01000048">
    <property type="protein sequence ID" value="EKB48569.1"/>
    <property type="molecule type" value="Genomic_DNA"/>
</dbReference>
<proteinExistence type="predicted"/>
<accession>K1LWM2</accession>
<keyword evidence="1" id="KW-1133">Transmembrane helix</keyword>
<evidence type="ECO:0000313" key="2">
    <source>
        <dbReference type="EMBL" id="EKB48569.1"/>
    </source>
</evidence>
<comment type="caution">
    <text evidence="2">The sequence shown here is derived from an EMBL/GenBank/DDBJ whole genome shotgun (WGS) entry which is preliminary data.</text>
</comment>
<keyword evidence="1" id="KW-0472">Membrane</keyword>